<dbReference type="Pfam" id="PF00497">
    <property type="entry name" value="SBP_bac_3"/>
    <property type="match status" value="1"/>
</dbReference>
<keyword evidence="3" id="KW-1185">Reference proteome</keyword>
<dbReference type="Proteomes" id="UP000308488">
    <property type="component" value="Unassembled WGS sequence"/>
</dbReference>
<evidence type="ECO:0000259" key="1">
    <source>
        <dbReference type="Pfam" id="PF00497"/>
    </source>
</evidence>
<dbReference type="AlphaFoldDB" id="A0A4U6R6I9"/>
<reference evidence="2 3" key="1">
    <citation type="submission" date="2019-05" db="EMBL/GenBank/DDBJ databases">
        <title>Marinobacter panjinensis sp. nov., a moderately halophilic bacterium isolated from sea tidal flat environment.</title>
        <authorList>
            <person name="Yang W."/>
            <person name="An M."/>
            <person name="He W."/>
            <person name="Luo X."/>
            <person name="Zhu L."/>
            <person name="Chen G."/>
            <person name="Zhang Y."/>
            <person name="Wang Y."/>
        </authorList>
    </citation>
    <scope>NUCLEOTIDE SEQUENCE [LARGE SCALE GENOMIC DNA]</scope>
    <source>
        <strain evidence="2 3">PJ-16</strain>
    </source>
</reference>
<dbReference type="Gene3D" id="3.40.190.10">
    <property type="entry name" value="Periplasmic binding protein-like II"/>
    <property type="match status" value="2"/>
</dbReference>
<accession>A0A4U6R6I9</accession>
<evidence type="ECO:0000313" key="2">
    <source>
        <dbReference type="EMBL" id="TKV69504.1"/>
    </source>
</evidence>
<dbReference type="SUPFAM" id="SSF53850">
    <property type="entry name" value="Periplasmic binding protein-like II"/>
    <property type="match status" value="1"/>
</dbReference>
<dbReference type="PANTHER" id="PTHR38834:SF3">
    <property type="entry name" value="SOLUTE-BINDING PROTEIN FAMILY 3_N-TERMINAL DOMAIN-CONTAINING PROTEIN"/>
    <property type="match status" value="1"/>
</dbReference>
<dbReference type="PANTHER" id="PTHR38834">
    <property type="entry name" value="PERIPLASMIC SUBSTRATE BINDING PROTEIN FAMILY 3"/>
    <property type="match status" value="1"/>
</dbReference>
<proteinExistence type="predicted"/>
<comment type="caution">
    <text evidence="2">The sequence shown here is derived from an EMBL/GenBank/DDBJ whole genome shotgun (WGS) entry which is preliminary data.</text>
</comment>
<dbReference type="OrthoDB" id="8587856at2"/>
<name>A0A4U6R6I9_9GAMM</name>
<dbReference type="InterPro" id="IPR001638">
    <property type="entry name" value="Solute-binding_3/MltF_N"/>
</dbReference>
<evidence type="ECO:0000313" key="3">
    <source>
        <dbReference type="Proteomes" id="UP000308488"/>
    </source>
</evidence>
<dbReference type="EMBL" id="SZYH01000001">
    <property type="protein sequence ID" value="TKV69504.1"/>
    <property type="molecule type" value="Genomic_DNA"/>
</dbReference>
<feature type="domain" description="Solute-binding protein family 3/N-terminal" evidence="1">
    <location>
        <begin position="53"/>
        <end position="263"/>
    </location>
</feature>
<gene>
    <name evidence="2" type="ORF">FDP08_16010</name>
</gene>
<sequence>MTFASGARYRQLNEEGGMHRLICRQELKFLFFPCLALWVWGHAQAAGPITFYTEEYPPYNFINDQGKMDGISTRLLQEALTAIDHPVNFLLVPWARAFSEARLRPGNCMYSTARTAEREAMFHWVGPLVETEWAAFALPGRSIGATSLEELKGLRVGSFHEDAISIYVANQGVEIINASRDSENLKRLTSGLIDVWVTGPDVAEVVAGSAGVRLERLFTFRRSAIYLACHKSIPARFLEQLQTRVDRLKEEGRYHQIRQQVLGNGE</sequence>
<protein>
    <submittedName>
        <fullName evidence="2">ABC transporter substrate-binding protein</fullName>
    </submittedName>
</protein>
<organism evidence="2 3">
    <name type="scientific">Marinobacter panjinensis</name>
    <dbReference type="NCBI Taxonomy" id="2576384"/>
    <lineage>
        <taxon>Bacteria</taxon>
        <taxon>Pseudomonadati</taxon>
        <taxon>Pseudomonadota</taxon>
        <taxon>Gammaproteobacteria</taxon>
        <taxon>Pseudomonadales</taxon>
        <taxon>Marinobacteraceae</taxon>
        <taxon>Marinobacter</taxon>
    </lineage>
</organism>